<keyword evidence="3" id="KW-1185">Reference proteome</keyword>
<proteinExistence type="predicted"/>
<feature type="compositionally biased region" description="Gly residues" evidence="1">
    <location>
        <begin position="253"/>
        <end position="262"/>
    </location>
</feature>
<accession>S9TJ56</accession>
<feature type="region of interest" description="Disordered" evidence="1">
    <location>
        <begin position="240"/>
        <end position="262"/>
    </location>
</feature>
<dbReference type="Proteomes" id="UP000015354">
    <property type="component" value="Unassembled WGS sequence"/>
</dbReference>
<evidence type="ECO:0000256" key="1">
    <source>
        <dbReference type="SAM" id="MobiDB-lite"/>
    </source>
</evidence>
<dbReference type="AlphaFoldDB" id="S9TJ56"/>
<evidence type="ECO:0000313" key="3">
    <source>
        <dbReference type="Proteomes" id="UP000015354"/>
    </source>
</evidence>
<protein>
    <submittedName>
        <fullName evidence="2">Uncharacterized protein</fullName>
    </submittedName>
</protein>
<evidence type="ECO:0000313" key="2">
    <source>
        <dbReference type="EMBL" id="EPY16418.1"/>
    </source>
</evidence>
<organism evidence="2 3">
    <name type="scientific">Strigomonas culicis</name>
    <dbReference type="NCBI Taxonomy" id="28005"/>
    <lineage>
        <taxon>Eukaryota</taxon>
        <taxon>Discoba</taxon>
        <taxon>Euglenozoa</taxon>
        <taxon>Kinetoplastea</taxon>
        <taxon>Metakinetoplastina</taxon>
        <taxon>Trypanosomatida</taxon>
        <taxon>Trypanosomatidae</taxon>
        <taxon>Strigomonadinae</taxon>
        <taxon>Strigomonas</taxon>
    </lineage>
</organism>
<dbReference type="EMBL" id="ATMH01011202">
    <property type="protein sequence ID" value="EPY16418.1"/>
    <property type="molecule type" value="Genomic_DNA"/>
</dbReference>
<sequence>MPHLALELREGLHAHGGRQDAERHVARERLQRHRADRDGGPGGGNVVHQRLRTRVHERLRVLHRRGGHTAGVVVRQVLDGRRRAAGRKEVRAAQHRRRGAVVPGAKVYDGAVRWVGCAAARRRPRRVVRVGGRASAAVGRAAAKRAAAEPRPSTTRGGGASAATRVEAVVERRRREVRDGAGHRVGVRRCWAVLFHHRVRNARRDVAARRRGCGRAAAHGRWLWATGARPSRGLRQGPAWAAARGGRGRLRGGRGGTGRRVW</sequence>
<name>S9TJ56_9TRYP</name>
<gene>
    <name evidence="2" type="ORF">STCU_11289</name>
</gene>
<reference evidence="2 3" key="1">
    <citation type="journal article" date="2013" name="PLoS ONE">
        <title>Predicting the Proteins of Angomonas deanei, Strigomonas culicis and Their Respective Endosymbionts Reveals New Aspects of the Trypanosomatidae Family.</title>
        <authorList>
            <person name="Motta M.C."/>
            <person name="Martins A.C."/>
            <person name="de Souza S.S."/>
            <person name="Catta-Preta C.M."/>
            <person name="Silva R."/>
            <person name="Klein C.C."/>
            <person name="de Almeida L.G."/>
            <person name="de Lima Cunha O."/>
            <person name="Ciapina L.P."/>
            <person name="Brocchi M."/>
            <person name="Colabardini A.C."/>
            <person name="de Araujo Lima B."/>
            <person name="Machado C.R."/>
            <person name="de Almeida Soares C.M."/>
            <person name="Probst C.M."/>
            <person name="de Menezes C.B."/>
            <person name="Thompson C.E."/>
            <person name="Bartholomeu D.C."/>
            <person name="Gradia D.F."/>
            <person name="Pavoni D.P."/>
            <person name="Grisard E.C."/>
            <person name="Fantinatti-Garboggini F."/>
            <person name="Marchini F.K."/>
            <person name="Rodrigues-Luiz G.F."/>
            <person name="Wagner G."/>
            <person name="Goldman G.H."/>
            <person name="Fietto J.L."/>
            <person name="Elias M.C."/>
            <person name="Goldman M.H."/>
            <person name="Sagot M.F."/>
            <person name="Pereira M."/>
            <person name="Stoco P.H."/>
            <person name="de Mendonca-Neto R.P."/>
            <person name="Teixeira S.M."/>
            <person name="Maciel T.E."/>
            <person name="de Oliveira Mendes T.A."/>
            <person name="Urmenyi T.P."/>
            <person name="de Souza W."/>
            <person name="Schenkman S."/>
            <person name="de Vasconcelos A.T."/>
        </authorList>
    </citation>
    <scope>NUCLEOTIDE SEQUENCE [LARGE SCALE GENOMIC DNA]</scope>
</reference>
<feature type="region of interest" description="Disordered" evidence="1">
    <location>
        <begin position="142"/>
        <end position="165"/>
    </location>
</feature>
<comment type="caution">
    <text evidence="2">The sequence shown here is derived from an EMBL/GenBank/DDBJ whole genome shotgun (WGS) entry which is preliminary data.</text>
</comment>